<keyword evidence="9" id="KW-1185">Reference proteome</keyword>
<keyword evidence="1" id="KW-1003">Cell membrane</keyword>
<gene>
    <name evidence="8" type="ORF">SAMN05660835_00318</name>
</gene>
<dbReference type="AlphaFoldDB" id="A0A1G6IX86"/>
<reference evidence="9" key="1">
    <citation type="submission" date="2016-10" db="EMBL/GenBank/DDBJ databases">
        <authorList>
            <person name="Varghese N."/>
            <person name="Submissions S."/>
        </authorList>
    </citation>
    <scope>NUCLEOTIDE SEQUENCE [LARGE SCALE GENOMIC DNA]</scope>
    <source>
        <strain evidence="9">DSM 8415</strain>
    </source>
</reference>
<evidence type="ECO:0000256" key="2">
    <source>
        <dbReference type="ARBA" id="ARBA00022692"/>
    </source>
</evidence>
<dbReference type="Pfam" id="PF06305">
    <property type="entry name" value="LapA_dom"/>
    <property type="match status" value="1"/>
</dbReference>
<keyword evidence="5" id="KW-0175">Coiled coil</keyword>
<evidence type="ECO:0000256" key="3">
    <source>
        <dbReference type="ARBA" id="ARBA00022989"/>
    </source>
</evidence>
<evidence type="ECO:0000256" key="1">
    <source>
        <dbReference type="ARBA" id="ARBA00022475"/>
    </source>
</evidence>
<feature type="transmembrane region" description="Helical" evidence="6">
    <location>
        <begin position="35"/>
        <end position="62"/>
    </location>
</feature>
<feature type="domain" description="Lipopolysaccharide assembly protein A" evidence="7">
    <location>
        <begin position="27"/>
        <end position="85"/>
    </location>
</feature>
<keyword evidence="3 6" id="KW-1133">Transmembrane helix</keyword>
<organism evidence="8 9">
    <name type="scientific">Desulfurella multipotens</name>
    <dbReference type="NCBI Taxonomy" id="79269"/>
    <lineage>
        <taxon>Bacteria</taxon>
        <taxon>Pseudomonadati</taxon>
        <taxon>Campylobacterota</taxon>
        <taxon>Desulfurellia</taxon>
        <taxon>Desulfurellales</taxon>
        <taxon>Desulfurellaceae</taxon>
        <taxon>Desulfurella</taxon>
    </lineage>
</organism>
<proteinExistence type="predicted"/>
<accession>A0A1G6IX86</accession>
<dbReference type="EMBL" id="FMYU01000002">
    <property type="protein sequence ID" value="SDC10396.1"/>
    <property type="molecule type" value="Genomic_DNA"/>
</dbReference>
<evidence type="ECO:0000256" key="4">
    <source>
        <dbReference type="ARBA" id="ARBA00023136"/>
    </source>
</evidence>
<name>A0A1G6IX86_9BACT</name>
<dbReference type="GO" id="GO:0005886">
    <property type="term" value="C:plasma membrane"/>
    <property type="evidence" value="ECO:0007669"/>
    <property type="project" value="InterPro"/>
</dbReference>
<evidence type="ECO:0000259" key="7">
    <source>
        <dbReference type="Pfam" id="PF06305"/>
    </source>
</evidence>
<dbReference type="RefSeq" id="WP_092127697.1">
    <property type="nucleotide sequence ID" value="NZ_FMYU01000002.1"/>
</dbReference>
<evidence type="ECO:0000256" key="5">
    <source>
        <dbReference type="SAM" id="Coils"/>
    </source>
</evidence>
<sequence length="97" mass="11274">MKLLKNLSFLVIGAFAFIISYYNKQIEVNLNIFGFVIQCPIWLVIGVFFLLGLIASQIVCLIDDISYTKKIKEYKKEIKQLKDEVLTLRKLTLNKDE</sequence>
<evidence type="ECO:0000313" key="9">
    <source>
        <dbReference type="Proteomes" id="UP000199411"/>
    </source>
</evidence>
<evidence type="ECO:0000313" key="8">
    <source>
        <dbReference type="EMBL" id="SDC10396.1"/>
    </source>
</evidence>
<protein>
    <recommendedName>
        <fullName evidence="7">Lipopolysaccharide assembly protein A domain-containing protein</fullName>
    </recommendedName>
</protein>
<feature type="coiled-coil region" evidence="5">
    <location>
        <begin position="64"/>
        <end position="91"/>
    </location>
</feature>
<keyword evidence="4 6" id="KW-0472">Membrane</keyword>
<evidence type="ECO:0000256" key="6">
    <source>
        <dbReference type="SAM" id="Phobius"/>
    </source>
</evidence>
<feature type="transmembrane region" description="Helical" evidence="6">
    <location>
        <begin position="7"/>
        <end position="23"/>
    </location>
</feature>
<dbReference type="InterPro" id="IPR010445">
    <property type="entry name" value="LapA_dom"/>
</dbReference>
<dbReference type="Proteomes" id="UP000199411">
    <property type="component" value="Unassembled WGS sequence"/>
</dbReference>
<keyword evidence="2 6" id="KW-0812">Transmembrane</keyword>